<gene>
    <name evidence="1" type="ORF">IP91_04206</name>
</gene>
<keyword evidence="2" id="KW-1185">Reference proteome</keyword>
<accession>A0A562QZ91</accession>
<evidence type="ECO:0000313" key="1">
    <source>
        <dbReference type="EMBL" id="TWI62097.1"/>
    </source>
</evidence>
<dbReference type="Proteomes" id="UP000318431">
    <property type="component" value="Unassembled WGS sequence"/>
</dbReference>
<dbReference type="OrthoDB" id="9176965at2"/>
<dbReference type="AlphaFoldDB" id="A0A562QZ91"/>
<dbReference type="EMBL" id="VLLB01000009">
    <property type="protein sequence ID" value="TWI62097.1"/>
    <property type="molecule type" value="Genomic_DNA"/>
</dbReference>
<protein>
    <submittedName>
        <fullName evidence="1">Uncharacterized protein</fullName>
    </submittedName>
</protein>
<organism evidence="1 2">
    <name type="scientific">Pseudoduganella lurida</name>
    <dbReference type="NCBI Taxonomy" id="1036180"/>
    <lineage>
        <taxon>Bacteria</taxon>
        <taxon>Pseudomonadati</taxon>
        <taxon>Pseudomonadota</taxon>
        <taxon>Betaproteobacteria</taxon>
        <taxon>Burkholderiales</taxon>
        <taxon>Oxalobacteraceae</taxon>
        <taxon>Telluria group</taxon>
        <taxon>Pseudoduganella</taxon>
    </lineage>
</organism>
<evidence type="ECO:0000313" key="2">
    <source>
        <dbReference type="Proteomes" id="UP000318431"/>
    </source>
</evidence>
<reference evidence="1 2" key="1">
    <citation type="journal article" date="2015" name="Stand. Genomic Sci.">
        <title>Genomic Encyclopedia of Bacterial and Archaeal Type Strains, Phase III: the genomes of soil and plant-associated and newly described type strains.</title>
        <authorList>
            <person name="Whitman W.B."/>
            <person name="Woyke T."/>
            <person name="Klenk H.P."/>
            <person name="Zhou Y."/>
            <person name="Lilburn T.G."/>
            <person name="Beck B.J."/>
            <person name="De Vos P."/>
            <person name="Vandamme P."/>
            <person name="Eisen J.A."/>
            <person name="Garrity G."/>
            <person name="Hugenholtz P."/>
            <person name="Kyrpides N.C."/>
        </authorList>
    </citation>
    <scope>NUCLEOTIDE SEQUENCE [LARGE SCALE GENOMIC DNA]</scope>
    <source>
        <strain evidence="1 2">CGMCC 1.10822</strain>
    </source>
</reference>
<comment type="caution">
    <text evidence="1">The sequence shown here is derived from an EMBL/GenBank/DDBJ whole genome shotgun (WGS) entry which is preliminary data.</text>
</comment>
<dbReference type="RefSeq" id="WP_145651648.1">
    <property type="nucleotide sequence ID" value="NZ_VLLB01000009.1"/>
</dbReference>
<sequence>MRWLRVRLARMAVSPWAPLASFVAILALTRSPWGVPLGFLAVWWLTRPGGKLHDMAEQLRDPARWTSIPPDADDLAGHASTAPRQIGSWGELGMGGPEYGTLLLPDGAILHEIDGVSRVGTSALYLATKVGRGGNTVLVYDSATQRLHDLPLPASTPSLTEQRLRAACAADPSPIPLHRVLGLLLAAEVPVPAPLLERRLRNGRLLTARLLLPADLRGAGEPETLLHTLPYQLSVDGHPTAIYVSGLEDCHESPSGDQFAVRGILLRRHRVEAGLWHHCYLGRYYTVQAHASNGEGTFFLDVARLADGGAVTYTLDRCSWGPDGRIALPPPSAPMALDVHWQRPPLRVATRDRTARLQLPERLPDAALDYSRA</sequence>
<proteinExistence type="predicted"/>
<name>A0A562QZ91_9BURK</name>